<evidence type="ECO:0000256" key="1">
    <source>
        <dbReference type="ARBA" id="ARBA00010759"/>
    </source>
</evidence>
<comment type="function">
    <text evidence="2">Removes the formyl group from the N-terminal Met of newly synthesized proteins. Requires at least a dipeptide for an efficient rate of reaction. N-terminal L-methionine is a prerequisite for activity but the enzyme has broad specificity at other positions.</text>
</comment>
<keyword evidence="2" id="KW-0648">Protein biosynthesis</keyword>
<dbReference type="PRINTS" id="PR01576">
    <property type="entry name" value="PDEFORMYLASE"/>
</dbReference>
<reference evidence="3 4" key="1">
    <citation type="journal article" date="2016" name="Nat. Commun.">
        <title>Thousands of microbial genomes shed light on interconnected biogeochemical processes in an aquifer system.</title>
        <authorList>
            <person name="Anantharaman K."/>
            <person name="Brown C.T."/>
            <person name="Hug L.A."/>
            <person name="Sharon I."/>
            <person name="Castelle C.J."/>
            <person name="Probst A.J."/>
            <person name="Thomas B.C."/>
            <person name="Singh A."/>
            <person name="Wilkins M.J."/>
            <person name="Karaoz U."/>
            <person name="Brodie E.L."/>
            <person name="Williams K.H."/>
            <person name="Hubbard S.S."/>
            <person name="Banfield J.F."/>
        </authorList>
    </citation>
    <scope>NUCLEOTIDE SEQUENCE [LARGE SCALE GENOMIC DNA]</scope>
</reference>
<name>A0A1G2RGM3_9BACT</name>
<dbReference type="NCBIfam" id="NF001159">
    <property type="entry name" value="PRK00150.1-3"/>
    <property type="match status" value="1"/>
</dbReference>
<dbReference type="PANTHER" id="PTHR10458">
    <property type="entry name" value="PEPTIDE DEFORMYLASE"/>
    <property type="match status" value="1"/>
</dbReference>
<dbReference type="Gene3D" id="3.90.45.10">
    <property type="entry name" value="Peptide deformylase"/>
    <property type="match status" value="1"/>
</dbReference>
<dbReference type="HAMAP" id="MF_00163">
    <property type="entry name" value="Pep_deformylase"/>
    <property type="match status" value="1"/>
</dbReference>
<dbReference type="InterPro" id="IPR023635">
    <property type="entry name" value="Peptide_deformylase"/>
</dbReference>
<dbReference type="EMBL" id="MHUF01000026">
    <property type="protein sequence ID" value="OHA72004.1"/>
    <property type="molecule type" value="Genomic_DNA"/>
</dbReference>
<evidence type="ECO:0000313" key="4">
    <source>
        <dbReference type="Proteomes" id="UP000177287"/>
    </source>
</evidence>
<dbReference type="NCBIfam" id="TIGR00079">
    <property type="entry name" value="pept_deformyl"/>
    <property type="match status" value="1"/>
</dbReference>
<organism evidence="3 4">
    <name type="scientific">Candidatus Wildermuthbacteria bacterium RIFCSPLOWO2_01_FULL_47_18</name>
    <dbReference type="NCBI Taxonomy" id="1802460"/>
    <lineage>
        <taxon>Bacteria</taxon>
        <taxon>Candidatus Wildermuthiibacteriota</taxon>
    </lineage>
</organism>
<keyword evidence="2" id="KW-0479">Metal-binding</keyword>
<comment type="similarity">
    <text evidence="1 2">Belongs to the polypeptide deformylase family.</text>
</comment>
<protein>
    <recommendedName>
        <fullName evidence="2">Peptide deformylase</fullName>
        <shortName evidence="2">PDF</shortName>
        <ecNumber evidence="2">3.5.1.88</ecNumber>
    </recommendedName>
    <alternativeName>
        <fullName evidence="2">Polypeptide deformylase</fullName>
    </alternativeName>
</protein>
<dbReference type="PANTHER" id="PTHR10458:SF22">
    <property type="entry name" value="PEPTIDE DEFORMYLASE"/>
    <property type="match status" value="1"/>
</dbReference>
<proteinExistence type="inferred from homology"/>
<dbReference type="GO" id="GO:0006412">
    <property type="term" value="P:translation"/>
    <property type="evidence" value="ECO:0007669"/>
    <property type="project" value="UniProtKB-UniRule"/>
</dbReference>
<feature type="binding site" evidence="2">
    <location>
        <position position="132"/>
    </location>
    <ligand>
        <name>Fe cation</name>
        <dbReference type="ChEBI" id="CHEBI:24875"/>
    </ligand>
</feature>
<comment type="caution">
    <text evidence="3">The sequence shown here is derived from an EMBL/GenBank/DDBJ whole genome shotgun (WGS) entry which is preliminary data.</text>
</comment>
<dbReference type="GO" id="GO:0046872">
    <property type="term" value="F:metal ion binding"/>
    <property type="evidence" value="ECO:0007669"/>
    <property type="project" value="UniProtKB-KW"/>
</dbReference>
<feature type="binding site" evidence="2">
    <location>
        <position position="86"/>
    </location>
    <ligand>
        <name>Fe cation</name>
        <dbReference type="ChEBI" id="CHEBI:24875"/>
    </ligand>
</feature>
<comment type="catalytic activity">
    <reaction evidence="2">
        <text>N-terminal N-formyl-L-methionyl-[peptide] + H2O = N-terminal L-methionyl-[peptide] + formate</text>
        <dbReference type="Rhea" id="RHEA:24420"/>
        <dbReference type="Rhea" id="RHEA-COMP:10639"/>
        <dbReference type="Rhea" id="RHEA-COMP:10640"/>
        <dbReference type="ChEBI" id="CHEBI:15377"/>
        <dbReference type="ChEBI" id="CHEBI:15740"/>
        <dbReference type="ChEBI" id="CHEBI:49298"/>
        <dbReference type="ChEBI" id="CHEBI:64731"/>
        <dbReference type="EC" id="3.5.1.88"/>
    </reaction>
</comment>
<dbReference type="PIRSF" id="PIRSF004749">
    <property type="entry name" value="Pep_def"/>
    <property type="match status" value="1"/>
</dbReference>
<feature type="binding site" evidence="2">
    <location>
        <position position="128"/>
    </location>
    <ligand>
        <name>Fe cation</name>
        <dbReference type="ChEBI" id="CHEBI:24875"/>
    </ligand>
</feature>
<dbReference type="EC" id="3.5.1.88" evidence="2"/>
<keyword evidence="2" id="KW-0408">Iron</keyword>
<keyword evidence="2" id="KW-0378">Hydrolase</keyword>
<dbReference type="Pfam" id="PF01327">
    <property type="entry name" value="Pep_deformylase"/>
    <property type="match status" value="1"/>
</dbReference>
<dbReference type="InterPro" id="IPR036821">
    <property type="entry name" value="Peptide_deformylase_sf"/>
</dbReference>
<dbReference type="AlphaFoldDB" id="A0A1G2RGM3"/>
<dbReference type="SUPFAM" id="SSF56420">
    <property type="entry name" value="Peptide deformylase"/>
    <property type="match status" value="1"/>
</dbReference>
<dbReference type="CDD" id="cd00487">
    <property type="entry name" value="Pep_deformylase"/>
    <property type="match status" value="1"/>
</dbReference>
<sequence length="174" mass="19449">MEIVKYPHPLLSKKAREIPEITKEILKLVPAMVKIMDEHEGIGLAGPQVGRQERMIIVKDGENNLVFFNPKILKHGKEQGTEEEGCLSLPGLFVKVRRPLEVEVVAQDAKGQVLHIEAEGLAARIFQHEIDHLQGKLIINRISPFLRLKLRKQLKEIAKTSSHGHKAAASQPSA</sequence>
<evidence type="ECO:0000313" key="3">
    <source>
        <dbReference type="EMBL" id="OHA72004.1"/>
    </source>
</evidence>
<gene>
    <name evidence="2" type="primary">def</name>
    <name evidence="3" type="ORF">A3A27_01935</name>
</gene>
<dbReference type="GO" id="GO:0042586">
    <property type="term" value="F:peptide deformylase activity"/>
    <property type="evidence" value="ECO:0007669"/>
    <property type="project" value="UniProtKB-UniRule"/>
</dbReference>
<feature type="active site" evidence="2">
    <location>
        <position position="129"/>
    </location>
</feature>
<dbReference type="Proteomes" id="UP000177287">
    <property type="component" value="Unassembled WGS sequence"/>
</dbReference>
<evidence type="ECO:0000256" key="2">
    <source>
        <dbReference type="HAMAP-Rule" id="MF_00163"/>
    </source>
</evidence>
<comment type="cofactor">
    <cofactor evidence="2">
        <name>Fe(2+)</name>
        <dbReference type="ChEBI" id="CHEBI:29033"/>
    </cofactor>
    <text evidence="2">Binds 1 Fe(2+) ion.</text>
</comment>
<accession>A0A1G2RGM3</accession>